<proteinExistence type="predicted"/>
<gene>
    <name evidence="2" type="ORF">AUJ95_01640</name>
</gene>
<comment type="caution">
    <text evidence="2">The sequence shown here is derived from an EMBL/GenBank/DDBJ whole genome shotgun (WGS) entry which is preliminary data.</text>
</comment>
<dbReference type="AlphaFoldDB" id="A0A1J5E295"/>
<dbReference type="InterPro" id="IPR011990">
    <property type="entry name" value="TPR-like_helical_dom_sf"/>
</dbReference>
<protein>
    <recommendedName>
        <fullName evidence="4">SH3b domain-containing protein</fullName>
    </recommendedName>
</protein>
<evidence type="ECO:0000313" key="3">
    <source>
        <dbReference type="Proteomes" id="UP000183085"/>
    </source>
</evidence>
<dbReference type="Proteomes" id="UP000183085">
    <property type="component" value="Unassembled WGS sequence"/>
</dbReference>
<dbReference type="STRING" id="1817895.AUJ95_01640"/>
<evidence type="ECO:0008006" key="4">
    <source>
        <dbReference type="Google" id="ProtNLM"/>
    </source>
</evidence>
<accession>A0A1J5E295</accession>
<feature type="region of interest" description="Disordered" evidence="1">
    <location>
        <begin position="435"/>
        <end position="487"/>
    </location>
</feature>
<sequence length="487" mass="54784">MRKLLFCVTISILLLGYVNAIYAENIKKQSAIIAEADMIKSKKVVEPQVSSIEENSSVKGATPASMPSPRDKSWKKGVTAFGNYDYEQAISCFIESPSPLAKYYLAKIYFGDVVMNNLGGTALPEINRQKAIEVLDTIINYKESQELKNKYAALMNSPEALSKFYYEQGNYEEAEKAVEHIQGKEAEEAKQRYQSYATDREVSFPISTYSKEVAASGQPEQYESELPSEGYVVSGQSESKLPAEEAVVSVQPELKLPPNTTTSQDTIDSQYEATFVEEKGMDYDSFSESACFVDGHHQQIGDENDEMIMVDSQPSHTKKHHSESVSEWTPLPEGFPEKGNTLVSIKPAIVWDWPALPGYDYKPVARIEENTKMVLLNDIGNKWYYKVKLSDDKIGYICSYLVEKVDKKAKESVQKTEIIEECSEYINYLVDRHEEKKEAAKPVKKKKKQVTKKSPTKKQPVKSVKAQDAKSPEQQGVVFVDELPVQG</sequence>
<reference evidence="2 3" key="1">
    <citation type="journal article" date="2016" name="Environ. Microbiol.">
        <title>Genomic resolution of a cold subsurface aquifer community provides metabolic insights for novel microbes adapted to high CO concentrations.</title>
        <authorList>
            <person name="Probst A.J."/>
            <person name="Castelle C.J."/>
            <person name="Singh A."/>
            <person name="Brown C.T."/>
            <person name="Anantharaman K."/>
            <person name="Sharon I."/>
            <person name="Hug L.A."/>
            <person name="Burstein D."/>
            <person name="Emerson J.B."/>
            <person name="Thomas B.C."/>
            <person name="Banfield J.F."/>
        </authorList>
    </citation>
    <scope>NUCLEOTIDE SEQUENCE [LARGE SCALE GENOMIC DNA]</scope>
    <source>
        <strain evidence="2">CG2_30_40_21</strain>
    </source>
</reference>
<name>A0A1J5E295_9BACT</name>
<dbReference type="EMBL" id="MNYI01000046">
    <property type="protein sequence ID" value="OIP42497.1"/>
    <property type="molecule type" value="Genomic_DNA"/>
</dbReference>
<organism evidence="2 3">
    <name type="scientific">Candidatus Desantisbacteria bacterium CG2_30_40_21</name>
    <dbReference type="NCBI Taxonomy" id="1817895"/>
    <lineage>
        <taxon>Bacteria</taxon>
        <taxon>Candidatus Desantisiibacteriota</taxon>
    </lineage>
</organism>
<evidence type="ECO:0000313" key="2">
    <source>
        <dbReference type="EMBL" id="OIP42497.1"/>
    </source>
</evidence>
<feature type="compositionally biased region" description="Basic residues" evidence="1">
    <location>
        <begin position="442"/>
        <end position="460"/>
    </location>
</feature>
<dbReference type="Gene3D" id="1.25.40.10">
    <property type="entry name" value="Tetratricopeptide repeat domain"/>
    <property type="match status" value="1"/>
</dbReference>
<evidence type="ECO:0000256" key="1">
    <source>
        <dbReference type="SAM" id="MobiDB-lite"/>
    </source>
</evidence>